<dbReference type="GO" id="GO:0051920">
    <property type="term" value="F:peroxiredoxin activity"/>
    <property type="evidence" value="ECO:0007669"/>
    <property type="project" value="InterPro"/>
</dbReference>
<dbReference type="STRING" id="420953.SAMN05192543_104439"/>
<reference evidence="2 3" key="1">
    <citation type="submission" date="2016-10" db="EMBL/GenBank/DDBJ databases">
        <authorList>
            <person name="de Groot N.N."/>
        </authorList>
    </citation>
    <scope>NUCLEOTIDE SEQUENCE [LARGE SCALE GENOMIC DNA]</scope>
    <source>
        <strain evidence="2 3">LMG 23650</strain>
    </source>
</reference>
<dbReference type="PANTHER" id="PTHR33570:SF10">
    <property type="entry name" value="GAMMA-CARBOXYMUCONOLACTONE DECARBOXYLASE"/>
    <property type="match status" value="1"/>
</dbReference>
<dbReference type="Pfam" id="PF02627">
    <property type="entry name" value="CMD"/>
    <property type="match status" value="1"/>
</dbReference>
<gene>
    <name evidence="2" type="ORF">SAMN05192543_104439</name>
</gene>
<dbReference type="EMBL" id="FOQU01000004">
    <property type="protein sequence ID" value="SFI84542.1"/>
    <property type="molecule type" value="Genomic_DNA"/>
</dbReference>
<dbReference type="InterPro" id="IPR052512">
    <property type="entry name" value="4CMD/NDH-1_regulator"/>
</dbReference>
<dbReference type="RefSeq" id="WP_091012411.1">
    <property type="nucleotide sequence ID" value="NZ_CP041743.1"/>
</dbReference>
<dbReference type="PANTHER" id="PTHR33570">
    <property type="entry name" value="4-CARBOXYMUCONOLACTONE DECARBOXYLASE FAMILY PROTEIN"/>
    <property type="match status" value="1"/>
</dbReference>
<evidence type="ECO:0000313" key="3">
    <source>
        <dbReference type="Proteomes" id="UP000199548"/>
    </source>
</evidence>
<dbReference type="OrthoDB" id="9793083at2"/>
<dbReference type="Gene3D" id="1.20.1290.10">
    <property type="entry name" value="AhpD-like"/>
    <property type="match status" value="1"/>
</dbReference>
<dbReference type="Proteomes" id="UP000199548">
    <property type="component" value="Unassembled WGS sequence"/>
</dbReference>
<feature type="domain" description="Carboxymuconolactone decarboxylase-like" evidence="1">
    <location>
        <begin position="50"/>
        <end position="120"/>
    </location>
</feature>
<protein>
    <submittedName>
        <fullName evidence="2">4-carboxymuconolactone decarboxylase</fullName>
    </submittedName>
</protein>
<organism evidence="2 3">
    <name type="scientific">Paraburkholderia megapolitana</name>
    <dbReference type="NCBI Taxonomy" id="420953"/>
    <lineage>
        <taxon>Bacteria</taxon>
        <taxon>Pseudomonadati</taxon>
        <taxon>Pseudomonadota</taxon>
        <taxon>Betaproteobacteria</taxon>
        <taxon>Burkholderiales</taxon>
        <taxon>Burkholderiaceae</taxon>
        <taxon>Paraburkholderia</taxon>
    </lineage>
</organism>
<dbReference type="SUPFAM" id="SSF69118">
    <property type="entry name" value="AhpD-like"/>
    <property type="match status" value="1"/>
</dbReference>
<sequence>MPTDSPLRRRGLELFEQLHGGHAGAAMVAEVAEICPAFADMTIEWSIGSIMDRPGLDLATRELILVASCVTLGNAMPQLRAHAEAALRVGATKEQIVETVLQLTFYAGGPAVRNSLVFLKEVFAQMEHETTATA</sequence>
<dbReference type="AlphaFoldDB" id="A0A1I3LIH3"/>
<keyword evidence="3" id="KW-1185">Reference proteome</keyword>
<evidence type="ECO:0000313" key="2">
    <source>
        <dbReference type="EMBL" id="SFI84542.1"/>
    </source>
</evidence>
<evidence type="ECO:0000259" key="1">
    <source>
        <dbReference type="Pfam" id="PF02627"/>
    </source>
</evidence>
<proteinExistence type="predicted"/>
<accession>A0A1I3LIH3</accession>
<name>A0A1I3LIH3_9BURK</name>
<dbReference type="InterPro" id="IPR029032">
    <property type="entry name" value="AhpD-like"/>
</dbReference>
<dbReference type="InterPro" id="IPR003779">
    <property type="entry name" value="CMD-like"/>
</dbReference>